<gene>
    <name evidence="1" type="ORF">CEY02_03365</name>
</gene>
<protein>
    <submittedName>
        <fullName evidence="1">Uncharacterized protein</fullName>
    </submittedName>
</protein>
<evidence type="ECO:0000313" key="2">
    <source>
        <dbReference type="Proteomes" id="UP000228754"/>
    </source>
</evidence>
<accession>A0A2A5IZL9</accession>
<evidence type="ECO:0000313" key="1">
    <source>
        <dbReference type="EMBL" id="PCK22768.1"/>
    </source>
</evidence>
<comment type="caution">
    <text evidence="1">The sequence shown here is derived from an EMBL/GenBank/DDBJ whole genome shotgun (WGS) entry which is preliminary data.</text>
</comment>
<dbReference type="OrthoDB" id="2970332at2"/>
<sequence length="132" mass="15172">MTGVGTELNRLIEITEKVSPKAFINHNNELILVPTKNIYFRLEDVKTDLDLKCKVLAWLSRPSCKGVGHYWQKRVLQIFNEFLGTNFSKEEMDNVYTHLGNDVNRELSISFIESGYDLTVLPIEQQLLEGAQ</sequence>
<dbReference type="AlphaFoldDB" id="A0A2A5IZL9"/>
<proteinExistence type="predicted"/>
<dbReference type="EMBL" id="NKHG01000018">
    <property type="protein sequence ID" value="PCK22768.1"/>
    <property type="molecule type" value="Genomic_DNA"/>
</dbReference>
<name>A0A2A5IZL9_BACPU</name>
<reference evidence="1 2" key="1">
    <citation type="submission" date="2017-06" db="EMBL/GenBank/DDBJ databases">
        <title>Draft Genome Sequence of Bacillus sp Strain 36R Isolated from saline sediment at Atanasia, Sonora, Mexico.</title>
        <authorList>
            <person name="Sanchez Diaz R."/>
            <person name="Quiroz Macias M.E."/>
            <person name="Ibarra Gamez J.C."/>
            <person name="Enciso Ibarra J."/>
            <person name="Gomez Gil B."/>
            <person name="Galaviz Silva L."/>
        </authorList>
    </citation>
    <scope>NUCLEOTIDE SEQUENCE [LARGE SCALE GENOMIC DNA]</scope>
    <source>
        <strain evidence="1 2">36R_ATNSAL</strain>
    </source>
</reference>
<dbReference type="Proteomes" id="UP000228754">
    <property type="component" value="Unassembled WGS sequence"/>
</dbReference>
<organism evidence="1 2">
    <name type="scientific">Bacillus pumilus</name>
    <name type="common">Bacillus mesentericus</name>
    <dbReference type="NCBI Taxonomy" id="1408"/>
    <lineage>
        <taxon>Bacteria</taxon>
        <taxon>Bacillati</taxon>
        <taxon>Bacillota</taxon>
        <taxon>Bacilli</taxon>
        <taxon>Bacillales</taxon>
        <taxon>Bacillaceae</taxon>
        <taxon>Bacillus</taxon>
    </lineage>
</organism>